<evidence type="ECO:0000313" key="2">
    <source>
        <dbReference type="EMBL" id="MDE8650494.1"/>
    </source>
</evidence>
<evidence type="ECO:0000313" key="3">
    <source>
        <dbReference type="Proteomes" id="UP001216253"/>
    </source>
</evidence>
<dbReference type="Gene3D" id="2.180.10.10">
    <property type="entry name" value="RHS repeat-associated core"/>
    <property type="match status" value="1"/>
</dbReference>
<protein>
    <recommendedName>
        <fullName evidence="4">RHS repeat protein</fullName>
    </recommendedName>
</protein>
<comment type="caution">
    <text evidence="2">The sequence shown here is derived from an EMBL/GenBank/DDBJ whole genome shotgun (WGS) entry which is preliminary data.</text>
</comment>
<dbReference type="Proteomes" id="UP001216253">
    <property type="component" value="Unassembled WGS sequence"/>
</dbReference>
<organism evidence="2 3">
    <name type="scientific">Novosphingobium album</name>
    <name type="common">ex Liu et al. 2023</name>
    <dbReference type="NCBI Taxonomy" id="3031130"/>
    <lineage>
        <taxon>Bacteria</taxon>
        <taxon>Pseudomonadati</taxon>
        <taxon>Pseudomonadota</taxon>
        <taxon>Alphaproteobacteria</taxon>
        <taxon>Sphingomonadales</taxon>
        <taxon>Sphingomonadaceae</taxon>
        <taxon>Novosphingobium</taxon>
    </lineage>
</organism>
<feature type="region of interest" description="Disordered" evidence="1">
    <location>
        <begin position="304"/>
        <end position="328"/>
    </location>
</feature>
<dbReference type="RefSeq" id="WP_275226590.1">
    <property type="nucleotide sequence ID" value="NZ_JARESE010000003.1"/>
</dbReference>
<accession>A0ABT5WKB8</accession>
<gene>
    <name evidence="2" type="ORF">PYV00_02025</name>
</gene>
<dbReference type="EMBL" id="JARESE010000003">
    <property type="protein sequence ID" value="MDE8650494.1"/>
    <property type="molecule type" value="Genomic_DNA"/>
</dbReference>
<keyword evidence="3" id="KW-1185">Reference proteome</keyword>
<evidence type="ECO:0000256" key="1">
    <source>
        <dbReference type="SAM" id="MobiDB-lite"/>
    </source>
</evidence>
<name>A0ABT5WKB8_9SPHN</name>
<sequence>MALAFVWTMAGQMAFADDIIPPKVYTTTPGGINVSDGSFAYSVRDLSIGPLTLERYHITGAIKPNRPLVGKNMSHNFDIYVAGRYRLGEYFPIVHIGNTASGIYTHSSYTGPFPPLNLDAERSGVLNWWGSPSWSGGSYLYTDRDGNVYTFSSTISRQGVANSKRISQIAFSNGRVQTFTYNGSNQLKLVSDTSGYAIVFDYNATGDVSAACGFNLSQTYLTVSSTCSGAALKVSYAYDANAVLTSATDVTGQVTTYPGNNNIGVTCVKPPGYSVCKMSMSYVGDVVTDQTMADGSHWGISPGSPAINDPEGIPTTDGSGEGGIIDPDSKATSFTFTKTSPYTMTDANGHVTQYRFQGSVLFTYVGDYYHDGTMLIEATMPEGNKYLAEYNGAFRGITKETLVAKSGTGLTDLVKTYGYGNCTVAPGTYQNCAKPLWIKDPKGNQTDYAYESWGGTKSEMQPAPSTGAARPLKLYTYTQKYAYIKNSGGTLVPAASPVWVVTSETACQTVAGSSTPTCDTGATVIVTNYEYGANGTADNLLLRGKVVDAGTGKLNLRTCYSYDTYGNKISETEPKAGLGSCP</sequence>
<proteinExistence type="predicted"/>
<evidence type="ECO:0008006" key="4">
    <source>
        <dbReference type="Google" id="ProtNLM"/>
    </source>
</evidence>
<reference evidence="2 3" key="1">
    <citation type="submission" date="2023-03" db="EMBL/GenBank/DDBJ databases">
        <title>NovoSphingobium album sp. nov. isolated from polycyclic aromatic hydrocarbons- and heavy-metal polluted soil.</title>
        <authorList>
            <person name="Liu Z."/>
            <person name="Wang K."/>
        </authorList>
    </citation>
    <scope>NUCLEOTIDE SEQUENCE [LARGE SCALE GENOMIC DNA]</scope>
    <source>
        <strain evidence="2 3">H3SJ31-1</strain>
    </source>
</reference>